<evidence type="ECO:0000313" key="12">
    <source>
        <dbReference type="Proteomes" id="UP000028059"/>
    </source>
</evidence>
<dbReference type="Pfam" id="PF00281">
    <property type="entry name" value="Ribosomal_L5"/>
    <property type="match status" value="1"/>
</dbReference>
<dbReference type="GO" id="GO:1990904">
    <property type="term" value="C:ribonucleoprotein complex"/>
    <property type="evidence" value="ECO:0007669"/>
    <property type="project" value="UniProtKB-KW"/>
</dbReference>
<dbReference type="Gene3D" id="3.30.1440.10">
    <property type="match status" value="1"/>
</dbReference>
<evidence type="ECO:0000256" key="5">
    <source>
        <dbReference type="ARBA" id="ARBA00022980"/>
    </source>
</evidence>
<dbReference type="GO" id="GO:0019843">
    <property type="term" value="F:rRNA binding"/>
    <property type="evidence" value="ECO:0007669"/>
    <property type="project" value="UniProtKB-UniRule"/>
</dbReference>
<organism evidence="11 12">
    <name type="scientific">Marine Group I thaumarchaeote SCGC AAA799-N04</name>
    <dbReference type="NCBI Taxonomy" id="1502293"/>
    <lineage>
        <taxon>Archaea</taxon>
        <taxon>Nitrososphaerota</taxon>
        <taxon>Marine Group I</taxon>
    </lineage>
</organism>
<keyword evidence="12" id="KW-1185">Reference proteome</keyword>
<evidence type="ECO:0000313" key="11">
    <source>
        <dbReference type="EMBL" id="KEQ56111.1"/>
    </source>
</evidence>
<comment type="subunit">
    <text evidence="7">Part of the 50S ribosomal subunit; contacts the 5S rRNA and probably tRNA. Forms a bridge to the 30S subunit in the 70S ribosome.</text>
</comment>
<dbReference type="HAMAP" id="MF_01333_A">
    <property type="entry name" value="Ribosomal_uL5_A"/>
    <property type="match status" value="1"/>
</dbReference>
<keyword evidence="4 7" id="KW-0694">RNA-binding</keyword>
<dbReference type="InterPro" id="IPR031310">
    <property type="entry name" value="Ribosomal_uL5_N"/>
</dbReference>
<dbReference type="GO" id="GO:0006412">
    <property type="term" value="P:translation"/>
    <property type="evidence" value="ECO:0007669"/>
    <property type="project" value="UniProtKB-UniRule"/>
</dbReference>
<dbReference type="PIRSF" id="PIRSF002161">
    <property type="entry name" value="Ribosomal_L5"/>
    <property type="match status" value="1"/>
</dbReference>
<evidence type="ECO:0000256" key="8">
    <source>
        <dbReference type="RuleBase" id="RU003930"/>
    </source>
</evidence>
<evidence type="ECO:0000256" key="6">
    <source>
        <dbReference type="ARBA" id="ARBA00023274"/>
    </source>
</evidence>
<keyword evidence="3 7" id="KW-0699">rRNA-binding</keyword>
<dbReference type="InterPro" id="IPR022803">
    <property type="entry name" value="Ribosomal_uL5_dom_sf"/>
</dbReference>
<sequence>MSQTTESPMKKISLEKVVLNMGVGKSGDIIDIAKRALEQISGKKPSARNAKETQRDWGIRKGEPIGVAVTIRGDDAKALLKRLFEAKGNTVNGRAFDNFGNYSFGIREHIDIPGVKYEPSIGILGLGISVTLTRPGYGIRRRSKHKASVGKSHIITNQEAKDYLVKEFGVTVA</sequence>
<comment type="similarity">
    <text evidence="1 7 8">Belongs to the universal ribosomal protein uL5 family.</text>
</comment>
<evidence type="ECO:0000259" key="10">
    <source>
        <dbReference type="Pfam" id="PF00673"/>
    </source>
</evidence>
<dbReference type="Proteomes" id="UP000028059">
    <property type="component" value="Unassembled WGS sequence"/>
</dbReference>
<dbReference type="InterPro" id="IPR031309">
    <property type="entry name" value="Ribosomal_uL5_C"/>
</dbReference>
<keyword evidence="5 7" id="KW-0689">Ribosomal protein</keyword>
<comment type="function">
    <text evidence="7">This is 1 of the proteins that bind and probably mediate the attachment of the 5S RNA into the large ribosomal subunit, where it forms part of the central protuberance. In the 70S ribosome it contacts protein S13 of the 30S subunit (bridge B1b), connecting the 2 subunits; this bridge is implicated in subunit movement. May contact the P site tRNA; the 5S rRNA and some of its associated proteins might help stabilize positioning of ribosome-bound tRNAs.</text>
</comment>
<reference evidence="11 12" key="1">
    <citation type="submission" date="2014-06" db="EMBL/GenBank/DDBJ databases">
        <authorList>
            <person name="Ngugi D.K."/>
            <person name="Blom J."/>
            <person name="Alam I."/>
            <person name="Rashid M."/>
            <person name="Ba Alawi W."/>
            <person name="Zhang G."/>
            <person name="Hikmawan T."/>
            <person name="Guan Y."/>
            <person name="Antunes A."/>
            <person name="Siam R."/>
            <person name="ElDorry H."/>
            <person name="Bajic V."/>
            <person name="Stingl U."/>
        </authorList>
    </citation>
    <scope>NUCLEOTIDE SEQUENCE [LARGE SCALE GENOMIC DNA]</scope>
    <source>
        <strain evidence="11">SCGC AAA799-N04</strain>
    </source>
</reference>
<dbReference type="GO" id="GO:0003735">
    <property type="term" value="F:structural constituent of ribosome"/>
    <property type="evidence" value="ECO:0007669"/>
    <property type="project" value="InterPro"/>
</dbReference>
<gene>
    <name evidence="7 11" type="primary">rpl5</name>
    <name evidence="11" type="ORF">AAA799N04_01452</name>
</gene>
<keyword evidence="6 7" id="KW-0687">Ribonucleoprotein</keyword>
<dbReference type="InterPro" id="IPR002132">
    <property type="entry name" value="Ribosomal_uL5"/>
</dbReference>
<accession>A0A081RLN8</accession>
<dbReference type="GO" id="GO:0005840">
    <property type="term" value="C:ribosome"/>
    <property type="evidence" value="ECO:0007669"/>
    <property type="project" value="UniProtKB-KW"/>
</dbReference>
<feature type="domain" description="Large ribosomal subunit protein uL5 C-terminal" evidence="10">
    <location>
        <begin position="64"/>
        <end position="141"/>
    </location>
</feature>
<keyword evidence="2 7" id="KW-0820">tRNA-binding</keyword>
<dbReference type="InterPro" id="IPR022804">
    <property type="entry name" value="Ribosomal_uL5_arc"/>
</dbReference>
<dbReference type="AlphaFoldDB" id="A0A081RLN8"/>
<dbReference type="PATRIC" id="fig|1502293.3.peg.1348"/>
<name>A0A081RLN8_9ARCH</name>
<evidence type="ECO:0000256" key="1">
    <source>
        <dbReference type="ARBA" id="ARBA00008553"/>
    </source>
</evidence>
<dbReference type="InterPro" id="IPR057266">
    <property type="entry name" value="Ribosomal_uL5_euk/arc-type"/>
</dbReference>
<protein>
    <recommendedName>
        <fullName evidence="7">Large ribosomal subunit protein uL5</fullName>
    </recommendedName>
</protein>
<dbReference type="GO" id="GO:0000049">
    <property type="term" value="F:tRNA binding"/>
    <property type="evidence" value="ECO:0007669"/>
    <property type="project" value="UniProtKB-UniRule"/>
</dbReference>
<evidence type="ECO:0000256" key="4">
    <source>
        <dbReference type="ARBA" id="ARBA00022884"/>
    </source>
</evidence>
<evidence type="ECO:0000256" key="3">
    <source>
        <dbReference type="ARBA" id="ARBA00022730"/>
    </source>
</evidence>
<dbReference type="NCBIfam" id="NF003258">
    <property type="entry name" value="PRK04219.1"/>
    <property type="match status" value="1"/>
</dbReference>
<feature type="domain" description="Large ribosomal subunit protein uL5 N-terminal" evidence="9">
    <location>
        <begin position="7"/>
        <end position="60"/>
    </location>
</feature>
<proteinExistence type="inferred from homology"/>
<comment type="caution">
    <text evidence="11">The sequence shown here is derived from an EMBL/GenBank/DDBJ whole genome shotgun (WGS) entry which is preliminary data.</text>
</comment>
<dbReference type="EMBL" id="JOKN01000032">
    <property type="protein sequence ID" value="KEQ56111.1"/>
    <property type="molecule type" value="Genomic_DNA"/>
</dbReference>
<evidence type="ECO:0000259" key="9">
    <source>
        <dbReference type="Pfam" id="PF00281"/>
    </source>
</evidence>
<dbReference type="SUPFAM" id="SSF55282">
    <property type="entry name" value="RL5-like"/>
    <property type="match status" value="1"/>
</dbReference>
<evidence type="ECO:0000256" key="2">
    <source>
        <dbReference type="ARBA" id="ARBA00022555"/>
    </source>
</evidence>
<evidence type="ECO:0000256" key="7">
    <source>
        <dbReference type="HAMAP-Rule" id="MF_01333"/>
    </source>
</evidence>
<dbReference type="Pfam" id="PF00673">
    <property type="entry name" value="Ribosomal_L5_C"/>
    <property type="match status" value="1"/>
</dbReference>
<dbReference type="FunFam" id="3.30.1440.10:FF:000002">
    <property type="entry name" value="60S ribosomal protein L11"/>
    <property type="match status" value="1"/>
</dbReference>
<dbReference type="PANTHER" id="PTHR11994">
    <property type="entry name" value="60S RIBOSOMAL PROTEIN L11-RELATED"/>
    <property type="match status" value="1"/>
</dbReference>